<reference evidence="2" key="1">
    <citation type="submission" date="2020-02" db="EMBL/GenBank/DDBJ databases">
        <authorList>
            <person name="Meier V. D."/>
        </authorList>
    </citation>
    <scope>NUCLEOTIDE SEQUENCE</scope>
    <source>
        <strain evidence="2">AVDCRST_MAG12</strain>
    </source>
</reference>
<dbReference type="AlphaFoldDB" id="A0A6J4R9Y1"/>
<dbReference type="EMBL" id="CADCVK010000017">
    <property type="protein sequence ID" value="CAA9464398.1"/>
    <property type="molecule type" value="Genomic_DNA"/>
</dbReference>
<evidence type="ECO:0000256" key="1">
    <source>
        <dbReference type="SAM" id="MobiDB-lite"/>
    </source>
</evidence>
<feature type="compositionally biased region" description="Basic residues" evidence="1">
    <location>
        <begin position="12"/>
        <end position="27"/>
    </location>
</feature>
<organism evidence="2">
    <name type="scientific">uncultured Rubrobacteraceae bacterium</name>
    <dbReference type="NCBI Taxonomy" id="349277"/>
    <lineage>
        <taxon>Bacteria</taxon>
        <taxon>Bacillati</taxon>
        <taxon>Actinomycetota</taxon>
        <taxon>Rubrobacteria</taxon>
        <taxon>Rubrobacterales</taxon>
        <taxon>Rubrobacteraceae</taxon>
        <taxon>environmental samples</taxon>
    </lineage>
</organism>
<proteinExistence type="predicted"/>
<feature type="non-terminal residue" evidence="2">
    <location>
        <position position="150"/>
    </location>
</feature>
<sequence length="150" mass="16627">DGLCQKQEGLPRLHHRGDLRGRHRAHGPRGQVDPRGPGQPQGELRPGARRGGVPDRGAHLALRERHAPRPAPDARPQAAPAPQGDRPPHRQDADRGQHPRAAQALLQERQRQAPDRGGQPQARVRQAPRHRPQDRRTRHAACRQGEPAPL</sequence>
<evidence type="ECO:0000313" key="2">
    <source>
        <dbReference type="EMBL" id="CAA9464398.1"/>
    </source>
</evidence>
<feature type="non-terminal residue" evidence="2">
    <location>
        <position position="1"/>
    </location>
</feature>
<gene>
    <name evidence="2" type="ORF">AVDCRST_MAG12-126</name>
</gene>
<name>A0A6J4R9Y1_9ACTN</name>
<feature type="compositionally biased region" description="Low complexity" evidence="1">
    <location>
        <begin position="74"/>
        <end position="84"/>
    </location>
</feature>
<accession>A0A6J4R9Y1</accession>
<feature type="compositionally biased region" description="Basic residues" evidence="1">
    <location>
        <begin position="126"/>
        <end position="141"/>
    </location>
</feature>
<feature type="compositionally biased region" description="Basic and acidic residues" evidence="1">
    <location>
        <begin position="52"/>
        <end position="67"/>
    </location>
</feature>
<feature type="compositionally biased region" description="Basic and acidic residues" evidence="1">
    <location>
        <begin position="86"/>
        <end position="97"/>
    </location>
</feature>
<feature type="region of interest" description="Disordered" evidence="1">
    <location>
        <begin position="1"/>
        <end position="150"/>
    </location>
</feature>
<protein>
    <submittedName>
        <fullName evidence="2">TmRNA-binding protein SmpB</fullName>
    </submittedName>
</protein>